<dbReference type="GO" id="GO:0006629">
    <property type="term" value="P:lipid metabolic process"/>
    <property type="evidence" value="ECO:0007669"/>
    <property type="project" value="InterPro"/>
</dbReference>
<accession>A0A0M6WGM4</accession>
<dbReference type="PROSITE" id="PS50008">
    <property type="entry name" value="PIPLC_Y_DOMAIN"/>
    <property type="match status" value="1"/>
</dbReference>
<evidence type="ECO:0000313" key="3">
    <source>
        <dbReference type="EMBL" id="CRL35675.1"/>
    </source>
</evidence>
<dbReference type="Gene3D" id="3.40.190.10">
    <property type="entry name" value="Periplasmic binding protein-like II"/>
    <property type="match status" value="2"/>
</dbReference>
<dbReference type="Pfam" id="PF01547">
    <property type="entry name" value="SBP_bac_1"/>
    <property type="match status" value="1"/>
</dbReference>
<dbReference type="Proteomes" id="UP000049828">
    <property type="component" value="Unassembled WGS sequence"/>
</dbReference>
<protein>
    <submittedName>
        <fullName evidence="3">ABC-type sugar transport system, periplasmic component</fullName>
    </submittedName>
</protein>
<dbReference type="RefSeq" id="WP_055039391.1">
    <property type="nucleotide sequence ID" value="NZ_CVRS01000061.1"/>
</dbReference>
<evidence type="ECO:0000313" key="4">
    <source>
        <dbReference type="Proteomes" id="UP000049828"/>
    </source>
</evidence>
<evidence type="ECO:0000256" key="1">
    <source>
        <dbReference type="SAM" id="SignalP"/>
    </source>
</evidence>
<feature type="chain" id="PRO_5038791595" evidence="1">
    <location>
        <begin position="23"/>
        <end position="502"/>
    </location>
</feature>
<dbReference type="PANTHER" id="PTHR43649:SF17">
    <property type="entry name" value="ABC TRANSPORTER SOLUTE BINDING PROTEIN-SUGAR TRANSPORT"/>
    <property type="match status" value="1"/>
</dbReference>
<feature type="domain" description="PI-PLC Y-box" evidence="2">
    <location>
        <begin position="382"/>
        <end position="438"/>
    </location>
</feature>
<dbReference type="SUPFAM" id="SSF53850">
    <property type="entry name" value="Periplasmic binding protein-like II"/>
    <property type="match status" value="1"/>
</dbReference>
<dbReference type="GO" id="GO:0035556">
    <property type="term" value="P:intracellular signal transduction"/>
    <property type="evidence" value="ECO:0007669"/>
    <property type="project" value="InterPro"/>
</dbReference>
<name>A0A0M6WGM4_9FIRM</name>
<dbReference type="InterPro" id="IPR022627">
    <property type="entry name" value="DUF3502"/>
</dbReference>
<evidence type="ECO:0000259" key="2">
    <source>
        <dbReference type="PROSITE" id="PS50008"/>
    </source>
</evidence>
<keyword evidence="4" id="KW-1185">Reference proteome</keyword>
<keyword evidence="1" id="KW-0732">Signal</keyword>
<dbReference type="PANTHER" id="PTHR43649">
    <property type="entry name" value="ARABINOSE-BINDING PROTEIN-RELATED"/>
    <property type="match status" value="1"/>
</dbReference>
<keyword evidence="3" id="KW-0813">Transport</keyword>
<dbReference type="InterPro" id="IPR001711">
    <property type="entry name" value="PLipase_C_Pinositol-sp_Y"/>
</dbReference>
<keyword evidence="3" id="KW-0762">Sugar transport</keyword>
<dbReference type="GO" id="GO:0004435">
    <property type="term" value="F:phosphatidylinositol-4,5-bisphosphate phospholipase C activity"/>
    <property type="evidence" value="ECO:0007669"/>
    <property type="project" value="InterPro"/>
</dbReference>
<dbReference type="OrthoDB" id="2024827at2"/>
<dbReference type="AlphaFoldDB" id="A0A0M6WGM4"/>
<feature type="signal peptide" evidence="1">
    <location>
        <begin position="1"/>
        <end position="22"/>
    </location>
</feature>
<sequence>MKKRILAAILTLSMVVSMTACGNSDAGGSKDSAKNNGNGDEPYTVTMVLNGSTQPDEERIEQKINEILEPELNANLDIVVLPWASASQQLQLMLSGDEKIDVFYTQATNAVQYMNAGQIVDMSELIDKYGTNIKQIYGEDIAKINQVEGFVYSVPNQIERGSIPAIFMRKDLVEKYNIDTTQIKEPKDLESVFETVKAGEPDMTMLYSSSENDAPATRLFRGDTLSDNNYLGVLMDQTNSTKVENFFATDWFKDTTTMLHNWYQKGYISQDAGTNTENWRTVCKAGNLFSLFFSYHPGTPVEFESSTGYDFEIVPFYNEPIINSSSYNGVTFSIAQNSENPEKTMEVLDYIYGSSEIMNLLNWGEQDKDYVIEDADNGIINFPEGITSDNAGYNLNLGWELPNQFIAYKWTGSDPQLWEKMEEFNGSAKSSKAVGFLFDSSNYSSEIAALSNIVKQYSGALYSGSGDPDELIPELLEALDDAGINEVIQAKQEQLDAFLAAK</sequence>
<gene>
    <name evidence="3" type="ORF">RIL183_17401</name>
</gene>
<dbReference type="EMBL" id="CVRS01000061">
    <property type="protein sequence ID" value="CRL35675.1"/>
    <property type="molecule type" value="Genomic_DNA"/>
</dbReference>
<organism evidence="3 4">
    <name type="scientific">Roseburia inulinivorans</name>
    <dbReference type="NCBI Taxonomy" id="360807"/>
    <lineage>
        <taxon>Bacteria</taxon>
        <taxon>Bacillati</taxon>
        <taxon>Bacillota</taxon>
        <taxon>Clostridia</taxon>
        <taxon>Lachnospirales</taxon>
        <taxon>Lachnospiraceae</taxon>
        <taxon>Roseburia</taxon>
    </lineage>
</organism>
<proteinExistence type="predicted"/>
<dbReference type="PROSITE" id="PS51257">
    <property type="entry name" value="PROKAR_LIPOPROTEIN"/>
    <property type="match status" value="1"/>
</dbReference>
<dbReference type="InterPro" id="IPR050490">
    <property type="entry name" value="Bact_solute-bd_prot1"/>
</dbReference>
<dbReference type="STRING" id="360807.ERS852392_01008"/>
<dbReference type="InterPro" id="IPR006059">
    <property type="entry name" value="SBP"/>
</dbReference>
<reference evidence="4" key="1">
    <citation type="submission" date="2015-05" db="EMBL/GenBank/DDBJ databases">
        <authorList>
            <consortium name="Pathogen Informatics"/>
        </authorList>
    </citation>
    <scope>NUCLEOTIDE SEQUENCE [LARGE SCALE GENOMIC DNA]</scope>
    <source>
        <strain evidence="4">L1-83</strain>
    </source>
</reference>
<dbReference type="Pfam" id="PF12010">
    <property type="entry name" value="DUF3502"/>
    <property type="match status" value="1"/>
</dbReference>